<dbReference type="EMBL" id="LAZR01015937">
    <property type="protein sequence ID" value="KKM06683.1"/>
    <property type="molecule type" value="Genomic_DNA"/>
</dbReference>
<comment type="caution">
    <text evidence="1">The sequence shown here is derived from an EMBL/GenBank/DDBJ whole genome shotgun (WGS) entry which is preliminary data.</text>
</comment>
<dbReference type="AlphaFoldDB" id="A0A0F9K686"/>
<gene>
    <name evidence="1" type="ORF">LCGC14_1741560</name>
</gene>
<protein>
    <submittedName>
        <fullName evidence="1">Uncharacterized protein</fullName>
    </submittedName>
</protein>
<accession>A0A0F9K686</accession>
<proteinExistence type="predicted"/>
<evidence type="ECO:0000313" key="1">
    <source>
        <dbReference type="EMBL" id="KKM06683.1"/>
    </source>
</evidence>
<reference evidence="1" key="1">
    <citation type="journal article" date="2015" name="Nature">
        <title>Complex archaea that bridge the gap between prokaryotes and eukaryotes.</title>
        <authorList>
            <person name="Spang A."/>
            <person name="Saw J.H."/>
            <person name="Jorgensen S.L."/>
            <person name="Zaremba-Niedzwiedzka K."/>
            <person name="Martijn J."/>
            <person name="Lind A.E."/>
            <person name="van Eijk R."/>
            <person name="Schleper C."/>
            <person name="Guy L."/>
            <person name="Ettema T.J."/>
        </authorList>
    </citation>
    <scope>NUCLEOTIDE SEQUENCE</scope>
</reference>
<organism evidence="1">
    <name type="scientific">marine sediment metagenome</name>
    <dbReference type="NCBI Taxonomy" id="412755"/>
    <lineage>
        <taxon>unclassified sequences</taxon>
        <taxon>metagenomes</taxon>
        <taxon>ecological metagenomes</taxon>
    </lineage>
</organism>
<sequence length="197" mass="22428">NKQSIVLNKLVFFNCNNYRPNPLNRIGVTTILDYLEKSPAYGSHPVEPRIAVLKTTAVKALDNAINPYGNLNSTRIQNILSKYSIKVLDHSKLNVKDLIMTITKCSFFVTNWGATSAWHSFLTTQHCYCLVPFGYRREVNSTARLLKNICFHKGYSNNYTVSAPIKNEITSSDERLISADLKKLFYLCQAFPKRTNL</sequence>
<name>A0A0F9K686_9ZZZZ</name>
<feature type="non-terminal residue" evidence="1">
    <location>
        <position position="1"/>
    </location>
</feature>